<evidence type="ECO:0000313" key="4">
    <source>
        <dbReference type="Proteomes" id="UP001485043"/>
    </source>
</evidence>
<dbReference type="GO" id="GO:0003677">
    <property type="term" value="F:DNA binding"/>
    <property type="evidence" value="ECO:0007669"/>
    <property type="project" value="InterPro"/>
</dbReference>
<feature type="region of interest" description="Disordered" evidence="1">
    <location>
        <begin position="138"/>
        <end position="173"/>
    </location>
</feature>
<comment type="caution">
    <text evidence="3">The sequence shown here is derived from an EMBL/GenBank/DDBJ whole genome shotgun (WGS) entry which is preliminary data.</text>
</comment>
<evidence type="ECO:0000256" key="1">
    <source>
        <dbReference type="SAM" id="MobiDB-lite"/>
    </source>
</evidence>
<gene>
    <name evidence="3" type="ORF">WJX84_003848</name>
</gene>
<feature type="domain" description="Nuclease associated modular" evidence="2">
    <location>
        <begin position="99"/>
        <end position="115"/>
    </location>
</feature>
<sequence length="415" mass="44956">MIARGQLLPDILRPQSRQQKAGHCCPHSRLRSVSCSAASPPPRDVSTNAASLDTAEPNLRCNPLSFQPAGLQHADAKASCSQETCNKEEEEEEARVTNERKLRSAAVKQRISDSMLLNWHQAPNRRLAVSEKLKGREPWNKGKALSAETRAKMSRSHTGLKHSPAVRKKQSKSHMGLLHSGETMALLSEQQWGRPKSEEHRQKIAAAQARRHAAQRVLKAVEAVHRSASGGDDGGAAAGSQPLSPGCLPGKFPGRPADMGGRMTRGSVVRNYKAQLREYRALQAELAPWTAAFQGQYGRKPRLGDVELTGISWLITKYKHYLILRERVLSDSNVLRSKLDSAAPDFDPAHGRPESQGGLGCMKSFERFNANGPAGGRQLTMGKATVAAANAAAASAALPPSKKSKGSVTRKTNES</sequence>
<feature type="region of interest" description="Disordered" evidence="1">
    <location>
        <begin position="1"/>
        <end position="24"/>
    </location>
</feature>
<dbReference type="Pfam" id="PF07460">
    <property type="entry name" value="NUMOD3"/>
    <property type="match status" value="1"/>
</dbReference>
<evidence type="ECO:0000259" key="2">
    <source>
        <dbReference type="SMART" id="SM00496"/>
    </source>
</evidence>
<dbReference type="AlphaFoldDB" id="A0AAW1TCS4"/>
<dbReference type="EMBL" id="JALJOV010000091">
    <property type="protein sequence ID" value="KAK9867370.1"/>
    <property type="molecule type" value="Genomic_DNA"/>
</dbReference>
<feature type="region of interest" description="Disordered" evidence="1">
    <location>
        <begin position="392"/>
        <end position="415"/>
    </location>
</feature>
<organism evidence="3 4">
    <name type="scientific">Apatococcus fuscideae</name>
    <dbReference type="NCBI Taxonomy" id="2026836"/>
    <lineage>
        <taxon>Eukaryota</taxon>
        <taxon>Viridiplantae</taxon>
        <taxon>Chlorophyta</taxon>
        <taxon>core chlorophytes</taxon>
        <taxon>Trebouxiophyceae</taxon>
        <taxon>Chlorellales</taxon>
        <taxon>Chlorellaceae</taxon>
        <taxon>Apatococcus</taxon>
    </lineage>
</organism>
<dbReference type="Proteomes" id="UP001485043">
    <property type="component" value="Unassembled WGS sequence"/>
</dbReference>
<accession>A0AAW1TCS4</accession>
<feature type="domain" description="Nuclease associated modular" evidence="2">
    <location>
        <begin position="158"/>
        <end position="174"/>
    </location>
</feature>
<dbReference type="SMART" id="SM00496">
    <property type="entry name" value="IENR2"/>
    <property type="match status" value="4"/>
</dbReference>
<name>A0AAW1TCS4_9CHLO</name>
<feature type="compositionally biased region" description="Polar residues" evidence="1">
    <location>
        <begin position="406"/>
        <end position="415"/>
    </location>
</feature>
<dbReference type="InterPro" id="IPR003611">
    <property type="entry name" value="NUMOD3"/>
</dbReference>
<evidence type="ECO:0000313" key="3">
    <source>
        <dbReference type="EMBL" id="KAK9867370.1"/>
    </source>
</evidence>
<protein>
    <recommendedName>
        <fullName evidence="2">Nuclease associated modular domain-containing protein</fullName>
    </recommendedName>
</protein>
<reference evidence="3 4" key="1">
    <citation type="journal article" date="2024" name="Nat. Commun.">
        <title>Phylogenomics reveals the evolutionary origins of lichenization in chlorophyte algae.</title>
        <authorList>
            <person name="Puginier C."/>
            <person name="Libourel C."/>
            <person name="Otte J."/>
            <person name="Skaloud P."/>
            <person name="Haon M."/>
            <person name="Grisel S."/>
            <person name="Petersen M."/>
            <person name="Berrin J.G."/>
            <person name="Delaux P.M."/>
            <person name="Dal Grande F."/>
            <person name="Keller J."/>
        </authorList>
    </citation>
    <scope>NUCLEOTIDE SEQUENCE [LARGE SCALE GENOMIC DNA]</scope>
    <source>
        <strain evidence="3 4">SAG 2523</strain>
    </source>
</reference>
<keyword evidence="4" id="KW-1185">Reference proteome</keyword>
<feature type="domain" description="Nuclease associated modular" evidence="2">
    <location>
        <begin position="141"/>
        <end position="157"/>
    </location>
</feature>
<feature type="region of interest" description="Disordered" evidence="1">
    <location>
        <begin position="225"/>
        <end position="263"/>
    </location>
</feature>
<feature type="compositionally biased region" description="Basic residues" evidence="1">
    <location>
        <begin position="152"/>
        <end position="172"/>
    </location>
</feature>
<feature type="domain" description="Nuclease associated modular" evidence="2">
    <location>
        <begin position="192"/>
        <end position="208"/>
    </location>
</feature>
<proteinExistence type="predicted"/>